<dbReference type="Pfam" id="PF04055">
    <property type="entry name" value="Radical_SAM"/>
    <property type="match status" value="1"/>
</dbReference>
<accession>D3S3G4</accession>
<dbReference type="InterPro" id="IPR007197">
    <property type="entry name" value="rSAM"/>
</dbReference>
<evidence type="ECO:0000313" key="3">
    <source>
        <dbReference type="Proteomes" id="UP000002613"/>
    </source>
</evidence>
<dbReference type="SUPFAM" id="SSF102114">
    <property type="entry name" value="Radical SAM enzymes"/>
    <property type="match status" value="1"/>
</dbReference>
<dbReference type="RefSeq" id="WP_012965143.1">
    <property type="nucleotide sequence ID" value="NC_013849.1"/>
</dbReference>
<name>D3S3G4_FERPA</name>
<dbReference type="Proteomes" id="UP000002613">
    <property type="component" value="Chromosome"/>
</dbReference>
<reference evidence="3" key="1">
    <citation type="submission" date="2010-02" db="EMBL/GenBank/DDBJ databases">
        <title>Complete sequence of Ferroglobus placidus DSM 10642.</title>
        <authorList>
            <consortium name="US DOE Joint Genome Institute"/>
            <person name="Lucas S."/>
            <person name="Copeland A."/>
            <person name="Lapidus A."/>
            <person name="Cheng J.-F."/>
            <person name="Bruce D."/>
            <person name="Goodwin L."/>
            <person name="Pitluck S."/>
            <person name="Saunders E."/>
            <person name="Brettin T."/>
            <person name="Detter J.C."/>
            <person name="Han C."/>
            <person name="Tapia R."/>
            <person name="Larimer F."/>
            <person name="Land M."/>
            <person name="Hauser L."/>
            <person name="Kyrpides N."/>
            <person name="Ivanova N."/>
            <person name="Holmes D."/>
            <person name="Lovley D."/>
            <person name="Kyrpides N."/>
            <person name="Anderson I.J."/>
            <person name="Woyke T."/>
        </authorList>
    </citation>
    <scope>NUCLEOTIDE SEQUENCE [LARGE SCALE GENOMIC DNA]</scope>
    <source>
        <strain evidence="3">DSM 10642 / AEDII12DO</strain>
    </source>
</reference>
<dbReference type="PANTHER" id="PTHR42731:SF4">
    <property type="entry name" value="RADICAL SAM DOMAIN PROTEIN"/>
    <property type="match status" value="1"/>
</dbReference>
<dbReference type="PANTHER" id="PTHR42731">
    <property type="entry name" value="SLL1084 PROTEIN"/>
    <property type="match status" value="1"/>
</dbReference>
<keyword evidence="3" id="KW-1185">Reference proteome</keyword>
<sequence>MSKVILTAERSLMSDYNGALFLGFMSTGPTSMIPQRLFFRLIAPPVKEENGRAKLAPYGTRKIEAALLENGFSEDEVKVVNPDKIEKHITKETKIVGVTTNDPLGLGPASSTFSGETGFVNQPSYNRVKFEELMRKLRRFDVKVVVGGAGAWQLEEERIRRKYGIDVVVIGEGEKVVPELFRKIIEGEDVPEVVYGVAVPEDEIPKIRRAAIGGIVEIARGCGRGCKFCIPTMRRLRSRPLEDILEEARVTARDKDIVTLHAEDVLRYKAKGFTINKEEVLRLFREVHRIVGKVGISHFALSSVASAPDVVEEISEILELPNKEQKWLAGQTGIETGSPRLIEKYMPGKAKPFSASEWRDVVIQAFQICSDAHWVPCATLIVGFPDEREEDIIKTIELVEDLNEYKSLIVPLFFVPANELGEESRFSVRKMKSYHWELMLTCWRHNMKWLKPLAKDYFEGLPFASKIFMKKFIDWVVDRVSKSVEEYILQQIEITR</sequence>
<dbReference type="CDD" id="cd01335">
    <property type="entry name" value="Radical_SAM"/>
    <property type="match status" value="1"/>
</dbReference>
<dbReference type="HOGENOM" id="CLU_032214_0_0_2"/>
<evidence type="ECO:0000259" key="1">
    <source>
        <dbReference type="PROSITE" id="PS51918"/>
    </source>
</evidence>
<dbReference type="AlphaFoldDB" id="D3S3G4"/>
<dbReference type="InterPro" id="IPR058240">
    <property type="entry name" value="rSAM_sf"/>
</dbReference>
<dbReference type="InterPro" id="IPR006638">
    <property type="entry name" value="Elp3/MiaA/NifB-like_rSAM"/>
</dbReference>
<dbReference type="OrthoDB" id="358785at2157"/>
<dbReference type="EMBL" id="CP001899">
    <property type="protein sequence ID" value="ADC64797.1"/>
    <property type="molecule type" value="Genomic_DNA"/>
</dbReference>
<evidence type="ECO:0000313" key="2">
    <source>
        <dbReference type="EMBL" id="ADC64797.1"/>
    </source>
</evidence>
<dbReference type="Gene3D" id="3.40.50.280">
    <property type="entry name" value="Cobalamin-binding domain"/>
    <property type="match status" value="1"/>
</dbReference>
<reference evidence="2 3" key="2">
    <citation type="journal article" date="2011" name="Stand. Genomic Sci.">
        <title>Complete genome sequence of Ferroglobus placidus AEDII12DO.</title>
        <authorList>
            <person name="Anderson I."/>
            <person name="Risso C."/>
            <person name="Holmes D."/>
            <person name="Lucas S."/>
            <person name="Copeland A."/>
            <person name="Lapidus A."/>
            <person name="Cheng J.F."/>
            <person name="Bruce D."/>
            <person name="Goodwin L."/>
            <person name="Pitluck S."/>
            <person name="Saunders E."/>
            <person name="Brettin T."/>
            <person name="Detter J.C."/>
            <person name="Han C."/>
            <person name="Tapia R."/>
            <person name="Larimer F."/>
            <person name="Land M."/>
            <person name="Hauser L."/>
            <person name="Woyke T."/>
            <person name="Lovley D."/>
            <person name="Kyrpides N."/>
            <person name="Ivanova N."/>
        </authorList>
    </citation>
    <scope>NUCLEOTIDE SEQUENCE [LARGE SCALE GENOMIC DNA]</scope>
    <source>
        <strain evidence="3">DSM 10642 / AEDII12DO</strain>
    </source>
</reference>
<protein>
    <submittedName>
        <fullName evidence="2">Radical SAM domain protein</fullName>
    </submittedName>
</protein>
<dbReference type="eggNOG" id="arCOG01357">
    <property type="taxonomic scope" value="Archaea"/>
</dbReference>
<gene>
    <name evidence="2" type="ordered locus">Ferp_0626</name>
</gene>
<dbReference type="Gene3D" id="3.80.30.20">
    <property type="entry name" value="tm_1862 like domain"/>
    <property type="match status" value="1"/>
</dbReference>
<dbReference type="SFLD" id="SFLDG01082">
    <property type="entry name" value="B12-binding_domain_containing"/>
    <property type="match status" value="1"/>
</dbReference>
<dbReference type="GeneID" id="8778129"/>
<dbReference type="InterPro" id="IPR023404">
    <property type="entry name" value="rSAM_horseshoe"/>
</dbReference>
<organism evidence="2 3">
    <name type="scientific">Ferroglobus placidus (strain DSM 10642 / AEDII12DO)</name>
    <dbReference type="NCBI Taxonomy" id="589924"/>
    <lineage>
        <taxon>Archaea</taxon>
        <taxon>Methanobacteriati</taxon>
        <taxon>Methanobacteriota</taxon>
        <taxon>Archaeoglobi</taxon>
        <taxon>Archaeoglobales</taxon>
        <taxon>Archaeoglobaceae</taxon>
        <taxon>Ferroglobus</taxon>
    </lineage>
</organism>
<proteinExistence type="predicted"/>
<dbReference type="KEGG" id="fpl:Ferp_0626"/>
<dbReference type="STRING" id="589924.Ferp_0626"/>
<dbReference type="SMART" id="SM00729">
    <property type="entry name" value="Elp3"/>
    <property type="match status" value="1"/>
</dbReference>
<dbReference type="GO" id="GO:0003824">
    <property type="term" value="F:catalytic activity"/>
    <property type="evidence" value="ECO:0007669"/>
    <property type="project" value="InterPro"/>
</dbReference>
<dbReference type="PaxDb" id="589924-Ferp_0626"/>
<feature type="domain" description="Radical SAM core" evidence="1">
    <location>
        <begin position="208"/>
        <end position="451"/>
    </location>
</feature>
<dbReference type="GO" id="GO:0051536">
    <property type="term" value="F:iron-sulfur cluster binding"/>
    <property type="evidence" value="ECO:0007669"/>
    <property type="project" value="InterPro"/>
</dbReference>
<dbReference type="PROSITE" id="PS51918">
    <property type="entry name" value="RADICAL_SAM"/>
    <property type="match status" value="1"/>
</dbReference>
<dbReference type="SFLD" id="SFLDS00029">
    <property type="entry name" value="Radical_SAM"/>
    <property type="match status" value="1"/>
</dbReference>